<keyword evidence="5 9" id="KW-0229">DNA integration</keyword>
<dbReference type="Proteomes" id="UP001500416">
    <property type="component" value="Unassembled WGS sequence"/>
</dbReference>
<protein>
    <recommendedName>
        <fullName evidence="9">Tyrosine recombinase XerC</fullName>
    </recommendedName>
</protein>
<keyword evidence="3 9" id="KW-0132">Cell division</keyword>
<feature type="domain" description="Tyr recombinase" evidence="10">
    <location>
        <begin position="132"/>
        <end position="319"/>
    </location>
</feature>
<feature type="active site" evidence="9">
    <location>
        <position position="200"/>
    </location>
</feature>
<keyword evidence="4 9" id="KW-0159">Chromosome partition</keyword>
<gene>
    <name evidence="9" type="primary">xerC</name>
    <name evidence="12" type="ORF">GCM10010492_09130</name>
</gene>
<comment type="function">
    <text evidence="9">Site-specific tyrosine recombinase, which acts by catalyzing the cutting and rejoining of the recombining DNA molecules. The XerC-XerD complex is essential to convert dimers of the bacterial chromosome into monomers to permit their segregation at cell division. It also contributes to the segregational stability of plasmids.</text>
</comment>
<evidence type="ECO:0000313" key="12">
    <source>
        <dbReference type="EMBL" id="GAA0213485.1"/>
    </source>
</evidence>
<dbReference type="RefSeq" id="WP_343932341.1">
    <property type="nucleotide sequence ID" value="NZ_BAAABU010000002.1"/>
</dbReference>
<proteinExistence type="inferred from homology"/>
<feature type="active site" evidence="9">
    <location>
        <position position="176"/>
    </location>
</feature>
<comment type="similarity">
    <text evidence="9">Belongs to the 'phage' integrase family. XerC subfamily.</text>
</comment>
<evidence type="ECO:0000256" key="2">
    <source>
        <dbReference type="ARBA" id="ARBA00022490"/>
    </source>
</evidence>
<dbReference type="Pfam" id="PF00589">
    <property type="entry name" value="Phage_integrase"/>
    <property type="match status" value="1"/>
</dbReference>
<evidence type="ECO:0000256" key="4">
    <source>
        <dbReference type="ARBA" id="ARBA00022829"/>
    </source>
</evidence>
<evidence type="ECO:0000256" key="3">
    <source>
        <dbReference type="ARBA" id="ARBA00022618"/>
    </source>
</evidence>
<keyword evidence="8 9" id="KW-0131">Cell cycle</keyword>
<reference evidence="12 13" key="1">
    <citation type="journal article" date="2019" name="Int. J. Syst. Evol. Microbiol.">
        <title>The Global Catalogue of Microorganisms (GCM) 10K type strain sequencing project: providing services to taxonomists for standard genome sequencing and annotation.</title>
        <authorList>
            <consortium name="The Broad Institute Genomics Platform"/>
            <consortium name="The Broad Institute Genome Sequencing Center for Infectious Disease"/>
            <person name="Wu L."/>
            <person name="Ma J."/>
        </authorList>
    </citation>
    <scope>NUCLEOTIDE SEQUENCE [LARGE SCALE GENOMIC DNA]</scope>
    <source>
        <strain evidence="12 13">JCM 3380</strain>
    </source>
</reference>
<dbReference type="Gene3D" id="1.10.443.10">
    <property type="entry name" value="Intergrase catalytic core"/>
    <property type="match status" value="1"/>
</dbReference>
<sequence>MSPPPPARTPRIDLVGLRRELPEDVAAVVDRYERHLAVERALSPHTVRAYLADVVALLVHLASGTPGDVAVEAVDLAGLRSWLAAQHAAGASRTTLARRAASARAFTAWATRAGLLATDPGPRLAAPRPHRTLPTVLRPEQAKAAMTAAGVGAEQGDPVALRDQAVVELLYATGVRVAELCGLDLDDIDYSQRVIRVLGKGRRERTVPFGVPAERAVRRWVEQGRSALVSDRSHRALFLGARGGRLDPRTARRVVHDVVGAVPESADTGPHGLRHSAATHLLEGGADLRTVQELLGHATLATTQLYTHVTVDRLKAIHDRTHPRS</sequence>
<name>A0ABN0T634_9PSEU</name>
<dbReference type="Gene3D" id="1.10.150.130">
    <property type="match status" value="1"/>
</dbReference>
<dbReference type="InterPro" id="IPR010998">
    <property type="entry name" value="Integrase_recombinase_N"/>
</dbReference>
<dbReference type="InterPro" id="IPR013762">
    <property type="entry name" value="Integrase-like_cat_sf"/>
</dbReference>
<dbReference type="PANTHER" id="PTHR30349">
    <property type="entry name" value="PHAGE INTEGRASE-RELATED"/>
    <property type="match status" value="1"/>
</dbReference>
<dbReference type="PANTHER" id="PTHR30349:SF77">
    <property type="entry name" value="TYROSINE RECOMBINASE XERC"/>
    <property type="match status" value="1"/>
</dbReference>
<dbReference type="Pfam" id="PF02899">
    <property type="entry name" value="Phage_int_SAM_1"/>
    <property type="match status" value="1"/>
</dbReference>
<evidence type="ECO:0000313" key="13">
    <source>
        <dbReference type="Proteomes" id="UP001500416"/>
    </source>
</evidence>
<feature type="active site" evidence="9">
    <location>
        <position position="274"/>
    </location>
</feature>
<dbReference type="InterPro" id="IPR011010">
    <property type="entry name" value="DNA_brk_join_enz"/>
</dbReference>
<feature type="active site" evidence="9">
    <location>
        <position position="297"/>
    </location>
</feature>
<keyword evidence="7 9" id="KW-0233">DNA recombination</keyword>
<dbReference type="InterPro" id="IPR002104">
    <property type="entry name" value="Integrase_catalytic"/>
</dbReference>
<keyword evidence="13" id="KW-1185">Reference proteome</keyword>
<organism evidence="12 13">
    <name type="scientific">Saccharothrix mutabilis subsp. mutabilis</name>
    <dbReference type="NCBI Taxonomy" id="66855"/>
    <lineage>
        <taxon>Bacteria</taxon>
        <taxon>Bacillati</taxon>
        <taxon>Actinomycetota</taxon>
        <taxon>Actinomycetes</taxon>
        <taxon>Pseudonocardiales</taxon>
        <taxon>Pseudonocardiaceae</taxon>
        <taxon>Saccharothrix</taxon>
    </lineage>
</organism>
<evidence type="ECO:0000256" key="6">
    <source>
        <dbReference type="ARBA" id="ARBA00023125"/>
    </source>
</evidence>
<accession>A0ABN0T634</accession>
<dbReference type="PROSITE" id="PS51898">
    <property type="entry name" value="TYR_RECOMBINASE"/>
    <property type="match status" value="1"/>
</dbReference>
<evidence type="ECO:0000256" key="8">
    <source>
        <dbReference type="ARBA" id="ARBA00023306"/>
    </source>
</evidence>
<dbReference type="InterPro" id="IPR023009">
    <property type="entry name" value="Tyrosine_recombinase_XerC/XerD"/>
</dbReference>
<feature type="active site" evidence="9">
    <location>
        <position position="271"/>
    </location>
</feature>
<dbReference type="CDD" id="cd00798">
    <property type="entry name" value="INT_XerDC_C"/>
    <property type="match status" value="1"/>
</dbReference>
<evidence type="ECO:0000256" key="7">
    <source>
        <dbReference type="ARBA" id="ARBA00023172"/>
    </source>
</evidence>
<comment type="caution">
    <text evidence="12">The sequence shown here is derived from an EMBL/GenBank/DDBJ whole genome shotgun (WGS) entry which is preliminary data.</text>
</comment>
<evidence type="ECO:0000256" key="9">
    <source>
        <dbReference type="HAMAP-Rule" id="MF_01808"/>
    </source>
</evidence>
<evidence type="ECO:0000256" key="1">
    <source>
        <dbReference type="ARBA" id="ARBA00004496"/>
    </source>
</evidence>
<dbReference type="HAMAP" id="MF_01808">
    <property type="entry name" value="Recomb_XerC_XerD"/>
    <property type="match status" value="1"/>
</dbReference>
<dbReference type="InterPro" id="IPR004107">
    <property type="entry name" value="Integrase_SAM-like_N"/>
</dbReference>
<keyword evidence="6 9" id="KW-0238">DNA-binding</keyword>
<feature type="domain" description="Core-binding (CB)" evidence="11">
    <location>
        <begin position="23"/>
        <end position="111"/>
    </location>
</feature>
<keyword evidence="2 9" id="KW-0963">Cytoplasm</keyword>
<dbReference type="SUPFAM" id="SSF47823">
    <property type="entry name" value="lambda integrase-like, N-terminal domain"/>
    <property type="match status" value="1"/>
</dbReference>
<dbReference type="InterPro" id="IPR050090">
    <property type="entry name" value="Tyrosine_recombinase_XerCD"/>
</dbReference>
<evidence type="ECO:0000259" key="10">
    <source>
        <dbReference type="PROSITE" id="PS51898"/>
    </source>
</evidence>
<dbReference type="PROSITE" id="PS51900">
    <property type="entry name" value="CB"/>
    <property type="match status" value="1"/>
</dbReference>
<dbReference type="EMBL" id="BAAABU010000002">
    <property type="protein sequence ID" value="GAA0213485.1"/>
    <property type="molecule type" value="Genomic_DNA"/>
</dbReference>
<comment type="subunit">
    <text evidence="9">Forms a cyclic heterotetrameric complex composed of two molecules of XerC and two molecules of XerD.</text>
</comment>
<evidence type="ECO:0000259" key="11">
    <source>
        <dbReference type="PROSITE" id="PS51900"/>
    </source>
</evidence>
<dbReference type="InterPro" id="IPR044068">
    <property type="entry name" value="CB"/>
</dbReference>
<evidence type="ECO:0000256" key="5">
    <source>
        <dbReference type="ARBA" id="ARBA00022908"/>
    </source>
</evidence>
<feature type="active site" description="O-(3'-phospho-DNA)-tyrosine intermediate" evidence="9">
    <location>
        <position position="306"/>
    </location>
</feature>
<dbReference type="SUPFAM" id="SSF56349">
    <property type="entry name" value="DNA breaking-rejoining enzymes"/>
    <property type="match status" value="1"/>
</dbReference>
<comment type="subcellular location">
    <subcellularLocation>
        <location evidence="1 9">Cytoplasm</location>
    </subcellularLocation>
</comment>